<gene>
    <name evidence="1" type="ORF">CLV54_1970</name>
</gene>
<dbReference type="AlphaFoldDB" id="A0A2M9BW39"/>
<dbReference type="EMBL" id="PGFB01000003">
    <property type="protein sequence ID" value="PJJ62173.1"/>
    <property type="molecule type" value="Genomic_DNA"/>
</dbReference>
<evidence type="ECO:0000313" key="1">
    <source>
        <dbReference type="EMBL" id="PJJ62173.1"/>
    </source>
</evidence>
<keyword evidence="2" id="KW-1185">Reference proteome</keyword>
<proteinExistence type="predicted"/>
<evidence type="ECO:0000313" key="2">
    <source>
        <dbReference type="Proteomes" id="UP000230161"/>
    </source>
</evidence>
<comment type="caution">
    <text evidence="1">The sequence shown here is derived from an EMBL/GenBank/DDBJ whole genome shotgun (WGS) entry which is preliminary data.</text>
</comment>
<dbReference type="RefSeq" id="WP_157802903.1">
    <property type="nucleotide sequence ID" value="NZ_PGFB01000003.1"/>
</dbReference>
<organism evidence="1 2">
    <name type="scientific">Compostimonas suwonensis</name>
    <dbReference type="NCBI Taxonomy" id="1048394"/>
    <lineage>
        <taxon>Bacteria</taxon>
        <taxon>Bacillati</taxon>
        <taxon>Actinomycetota</taxon>
        <taxon>Actinomycetes</taxon>
        <taxon>Micrococcales</taxon>
        <taxon>Microbacteriaceae</taxon>
        <taxon>Compostimonas</taxon>
    </lineage>
</organism>
<sequence>MSNSTHSNDTMLTGCPSWCTITARGLVHGVDEVMAEPGVLTTSHSTNTATLNCDASFEVWIAREDIIRDGEAEIGSPKVEVFGEFDKLDPDDARAAAWILLAASAEVDRIRGVVPQPVVEDVTDTDGSFWFRRVDISGRFAGAFDLNDLEGEWRLYIDHLAREIELGDARRFVEAIAALVVLGETMNAGTEVSA</sequence>
<protein>
    <submittedName>
        <fullName evidence="1">Uncharacterized protein</fullName>
    </submittedName>
</protein>
<accession>A0A2M9BW39</accession>
<reference evidence="1 2" key="1">
    <citation type="submission" date="2017-11" db="EMBL/GenBank/DDBJ databases">
        <title>Genomic Encyclopedia of Archaeal and Bacterial Type Strains, Phase II (KMG-II): From Individual Species to Whole Genera.</title>
        <authorList>
            <person name="Goeker M."/>
        </authorList>
    </citation>
    <scope>NUCLEOTIDE SEQUENCE [LARGE SCALE GENOMIC DNA]</scope>
    <source>
        <strain evidence="1 2">DSM 25625</strain>
    </source>
</reference>
<dbReference type="Proteomes" id="UP000230161">
    <property type="component" value="Unassembled WGS sequence"/>
</dbReference>
<name>A0A2M9BW39_9MICO</name>